<gene>
    <name evidence="2" type="ORF">AVEN_202585_1</name>
</gene>
<dbReference type="EMBL" id="BGPR01014290">
    <property type="protein sequence ID" value="GBN64553.1"/>
    <property type="molecule type" value="Genomic_DNA"/>
</dbReference>
<feature type="signal peptide" evidence="1">
    <location>
        <begin position="1"/>
        <end position="17"/>
    </location>
</feature>
<evidence type="ECO:0000313" key="2">
    <source>
        <dbReference type="EMBL" id="GBN64553.1"/>
    </source>
</evidence>
<name>A0A4Y2QMM5_ARAVE</name>
<protein>
    <recommendedName>
        <fullName evidence="4">Secreted protein</fullName>
    </recommendedName>
</protein>
<keyword evidence="3" id="KW-1185">Reference proteome</keyword>
<reference evidence="2 3" key="1">
    <citation type="journal article" date="2019" name="Sci. Rep.">
        <title>Orb-weaving spider Araneus ventricosus genome elucidates the spidroin gene catalogue.</title>
        <authorList>
            <person name="Kono N."/>
            <person name="Nakamura H."/>
            <person name="Ohtoshi R."/>
            <person name="Moran D.A.P."/>
            <person name="Shinohara A."/>
            <person name="Yoshida Y."/>
            <person name="Fujiwara M."/>
            <person name="Mori M."/>
            <person name="Tomita M."/>
            <person name="Arakawa K."/>
        </authorList>
    </citation>
    <scope>NUCLEOTIDE SEQUENCE [LARGE SCALE GENOMIC DNA]</scope>
</reference>
<evidence type="ECO:0000313" key="3">
    <source>
        <dbReference type="Proteomes" id="UP000499080"/>
    </source>
</evidence>
<dbReference type="Proteomes" id="UP000499080">
    <property type="component" value="Unassembled WGS sequence"/>
</dbReference>
<proteinExistence type="predicted"/>
<sequence>MIFLDRVLLTVLASAASRPFCAYHLVSHCSEIFMRQAYGPGNVITYQRSPQFQKSDIVHVCFSGKERVVNDSGNTLRLQIWPVFVKKNVNLKAALWHKAHFWHGGSLARSVFSHFFSETSKKLKLEEKF</sequence>
<feature type="chain" id="PRO_5021212182" description="Secreted protein" evidence="1">
    <location>
        <begin position="18"/>
        <end position="129"/>
    </location>
</feature>
<keyword evidence="1" id="KW-0732">Signal</keyword>
<evidence type="ECO:0008006" key="4">
    <source>
        <dbReference type="Google" id="ProtNLM"/>
    </source>
</evidence>
<evidence type="ECO:0000256" key="1">
    <source>
        <dbReference type="SAM" id="SignalP"/>
    </source>
</evidence>
<dbReference type="AlphaFoldDB" id="A0A4Y2QMM5"/>
<accession>A0A4Y2QMM5</accession>
<organism evidence="2 3">
    <name type="scientific">Araneus ventricosus</name>
    <name type="common">Orbweaver spider</name>
    <name type="synonym">Epeira ventricosa</name>
    <dbReference type="NCBI Taxonomy" id="182803"/>
    <lineage>
        <taxon>Eukaryota</taxon>
        <taxon>Metazoa</taxon>
        <taxon>Ecdysozoa</taxon>
        <taxon>Arthropoda</taxon>
        <taxon>Chelicerata</taxon>
        <taxon>Arachnida</taxon>
        <taxon>Araneae</taxon>
        <taxon>Araneomorphae</taxon>
        <taxon>Entelegynae</taxon>
        <taxon>Araneoidea</taxon>
        <taxon>Araneidae</taxon>
        <taxon>Araneus</taxon>
    </lineage>
</organism>
<comment type="caution">
    <text evidence="2">The sequence shown here is derived from an EMBL/GenBank/DDBJ whole genome shotgun (WGS) entry which is preliminary data.</text>
</comment>